<dbReference type="PROSITE" id="PS50202">
    <property type="entry name" value="MSP"/>
    <property type="match status" value="2"/>
</dbReference>
<dbReference type="Gene3D" id="2.60.40.10">
    <property type="entry name" value="Immunoglobulins"/>
    <property type="match status" value="2"/>
</dbReference>
<dbReference type="InterPro" id="IPR008962">
    <property type="entry name" value="PapD-like_sf"/>
</dbReference>
<dbReference type="SUPFAM" id="SSF49354">
    <property type="entry name" value="PapD-like"/>
    <property type="match status" value="2"/>
</dbReference>
<dbReference type="OrthoDB" id="2869945at2759"/>
<sequence length="331" mass="36675">MSLSYFPPGVIHLQASPKDGSPQERIIKLTNHGQHTVVYMVLNNSKTDTTSFVVPGAGKVDPGRSAEAKIVLQKNAVVTDTNQQFMFMSSAVQPDYADRPPMDLWAKKSHLEGEIHTHVIKVRCDSTAGDMEDRSGRLVTSPSHHVCFNNAGNSVKLSLTNKAPDPIVFEVLVTDSTIVSARPNTGMIGSGWTTKVDLSCARWERLSQISRSEQEPLLKLRVVFAVLPRDKVLRRDDKKAIRSYIAMQSSGLQYKTLTLGPELAKPAVAHIEGPSEDEDEEEEVFVLCPEKIKREDSGDEATLVNFDAQRPRRGLMHRVTAHFSRLCACQS</sequence>
<dbReference type="EMBL" id="VDMD01000023">
    <property type="protein sequence ID" value="TRM60174.1"/>
    <property type="molecule type" value="Genomic_DNA"/>
</dbReference>
<reference evidence="2 3" key="1">
    <citation type="journal article" date="2019" name="New Phytol.">
        <title>Comparative genomics reveals unique wood-decay strategies and fruiting body development in the Schizophyllaceae.</title>
        <authorList>
            <person name="Almasi E."/>
            <person name="Sahu N."/>
            <person name="Krizsan K."/>
            <person name="Balint B."/>
            <person name="Kovacs G.M."/>
            <person name="Kiss B."/>
            <person name="Cseklye J."/>
            <person name="Drula E."/>
            <person name="Henrissat B."/>
            <person name="Nagy I."/>
            <person name="Chovatia M."/>
            <person name="Adam C."/>
            <person name="LaButti K."/>
            <person name="Lipzen A."/>
            <person name="Riley R."/>
            <person name="Grigoriev I.V."/>
            <person name="Nagy L.G."/>
        </authorList>
    </citation>
    <scope>NUCLEOTIDE SEQUENCE [LARGE SCALE GENOMIC DNA]</scope>
    <source>
        <strain evidence="2 3">NL-1724</strain>
    </source>
</reference>
<evidence type="ECO:0000313" key="2">
    <source>
        <dbReference type="EMBL" id="TRM60174.1"/>
    </source>
</evidence>
<dbReference type="Proteomes" id="UP000320762">
    <property type="component" value="Unassembled WGS sequence"/>
</dbReference>
<comment type="caution">
    <text evidence="2">The sequence shown here is derived from an EMBL/GenBank/DDBJ whole genome shotgun (WGS) entry which is preliminary data.</text>
</comment>
<dbReference type="Pfam" id="PF00635">
    <property type="entry name" value="Motile_Sperm"/>
    <property type="match status" value="2"/>
</dbReference>
<dbReference type="InterPro" id="IPR000535">
    <property type="entry name" value="MSP_dom"/>
</dbReference>
<name>A0A550C5U4_9AGAR</name>
<evidence type="ECO:0000313" key="3">
    <source>
        <dbReference type="Proteomes" id="UP000320762"/>
    </source>
</evidence>
<organism evidence="2 3">
    <name type="scientific">Schizophyllum amplum</name>
    <dbReference type="NCBI Taxonomy" id="97359"/>
    <lineage>
        <taxon>Eukaryota</taxon>
        <taxon>Fungi</taxon>
        <taxon>Dikarya</taxon>
        <taxon>Basidiomycota</taxon>
        <taxon>Agaricomycotina</taxon>
        <taxon>Agaricomycetes</taxon>
        <taxon>Agaricomycetidae</taxon>
        <taxon>Agaricales</taxon>
        <taxon>Schizophyllaceae</taxon>
        <taxon>Schizophyllum</taxon>
    </lineage>
</organism>
<feature type="domain" description="MSP" evidence="1">
    <location>
        <begin position="2"/>
        <end position="123"/>
    </location>
</feature>
<dbReference type="InterPro" id="IPR013783">
    <property type="entry name" value="Ig-like_fold"/>
</dbReference>
<feature type="domain" description="MSP" evidence="1">
    <location>
        <begin position="137"/>
        <end position="250"/>
    </location>
</feature>
<keyword evidence="3" id="KW-1185">Reference proteome</keyword>
<dbReference type="AlphaFoldDB" id="A0A550C5U4"/>
<protein>
    <recommendedName>
        <fullName evidence="1">MSP domain-containing protein</fullName>
    </recommendedName>
</protein>
<gene>
    <name evidence="2" type="ORF">BD626DRAFT_505717</name>
</gene>
<accession>A0A550C5U4</accession>
<evidence type="ECO:0000259" key="1">
    <source>
        <dbReference type="PROSITE" id="PS50202"/>
    </source>
</evidence>
<proteinExistence type="predicted"/>